<evidence type="ECO:0000313" key="3">
    <source>
        <dbReference type="EMBL" id="EGC31558.1"/>
    </source>
</evidence>
<feature type="signal peptide" evidence="1">
    <location>
        <begin position="1"/>
        <end position="18"/>
    </location>
</feature>
<keyword evidence="4" id="KW-1185">Reference proteome</keyword>
<proteinExistence type="predicted"/>
<sequence>MKLITIILIFFLINLSKSQSCDKFLEKFKDSNKCIQMSIAGSHILNQAIDTYKGNLKYNNVTNTLEINGTLTNLQSYESICIDGLYQPFSAMDSFIYKDFKIFSNGTLRINNVFFANLVCFPNDDFVYFKLNNFLYSLSMRAYSSCPILYFGEACILSTPPPTTTPTTTPPSNYNIKFENTLNSQWEKNNTLFYQFTTILQNNENYAFSSIEIVNDGKWGVLEAWNLNKLENGNYGFPGYVSKIEPKETFTFGFVSTIRNPSFTIKSVIKA</sequence>
<dbReference type="eggNOG" id="ENOG502RC7Q">
    <property type="taxonomic scope" value="Eukaryota"/>
</dbReference>
<keyword evidence="1" id="KW-0732">Signal</keyword>
<organism evidence="3 4">
    <name type="scientific">Dictyostelium purpureum</name>
    <name type="common">Slime mold</name>
    <dbReference type="NCBI Taxonomy" id="5786"/>
    <lineage>
        <taxon>Eukaryota</taxon>
        <taxon>Amoebozoa</taxon>
        <taxon>Evosea</taxon>
        <taxon>Eumycetozoa</taxon>
        <taxon>Dictyostelia</taxon>
        <taxon>Dictyosteliales</taxon>
        <taxon>Dictyosteliaceae</taxon>
        <taxon>Dictyostelium</taxon>
    </lineage>
</organism>
<dbReference type="GeneID" id="10505676"/>
<dbReference type="InterPro" id="IPR052879">
    <property type="entry name" value="Dd_Spore_Germination_Stalk"/>
</dbReference>
<evidence type="ECO:0000313" key="4">
    <source>
        <dbReference type="Proteomes" id="UP000001064"/>
    </source>
</evidence>
<reference evidence="4" key="1">
    <citation type="journal article" date="2011" name="Genome Biol.">
        <title>Comparative genomics of the social amoebae Dictyostelium discoideum and Dictyostelium purpureum.</title>
        <authorList>
            <consortium name="US DOE Joint Genome Institute (JGI-PGF)"/>
            <person name="Sucgang R."/>
            <person name="Kuo A."/>
            <person name="Tian X."/>
            <person name="Salerno W."/>
            <person name="Parikh A."/>
            <person name="Feasley C.L."/>
            <person name="Dalin E."/>
            <person name="Tu H."/>
            <person name="Huang E."/>
            <person name="Barry K."/>
            <person name="Lindquist E."/>
            <person name="Shapiro H."/>
            <person name="Bruce D."/>
            <person name="Schmutz J."/>
            <person name="Salamov A."/>
            <person name="Fey P."/>
            <person name="Gaudet P."/>
            <person name="Anjard C."/>
            <person name="Babu M.M."/>
            <person name="Basu S."/>
            <person name="Bushmanova Y."/>
            <person name="van der Wel H."/>
            <person name="Katoh-Kurasawa M."/>
            <person name="Dinh C."/>
            <person name="Coutinho P.M."/>
            <person name="Saito T."/>
            <person name="Elias M."/>
            <person name="Schaap P."/>
            <person name="Kay R.R."/>
            <person name="Henrissat B."/>
            <person name="Eichinger L."/>
            <person name="Rivero F."/>
            <person name="Putnam N.H."/>
            <person name="West C.M."/>
            <person name="Loomis W.F."/>
            <person name="Chisholm R.L."/>
            <person name="Shaulsky G."/>
            <person name="Strassmann J.E."/>
            <person name="Queller D.C."/>
            <person name="Kuspa A."/>
            <person name="Grigoriev I.V."/>
        </authorList>
    </citation>
    <scope>NUCLEOTIDE SEQUENCE [LARGE SCALE GENOMIC DNA]</scope>
    <source>
        <strain evidence="4">QSDP1</strain>
    </source>
</reference>
<name>F0ZWY4_DICPU</name>
<dbReference type="EMBL" id="GL871246">
    <property type="protein sequence ID" value="EGC31558.1"/>
    <property type="molecule type" value="Genomic_DNA"/>
</dbReference>
<feature type="chain" id="PRO_5003262027" description="Carbohydrate binding domain-containing protein" evidence="1">
    <location>
        <begin position="19"/>
        <end position="271"/>
    </location>
</feature>
<dbReference type="PANTHER" id="PTHR33239">
    <property type="entry name" value="CELLULOSE-BINDING DOMAIN-CONTAINING PROTEIN-RELATED"/>
    <property type="match status" value="1"/>
</dbReference>
<dbReference type="RefSeq" id="XP_003291929.1">
    <property type="nucleotide sequence ID" value="XM_003291881.1"/>
</dbReference>
<dbReference type="InParanoid" id="F0ZWY4"/>
<dbReference type="PANTHER" id="PTHR33239:SF5">
    <property type="entry name" value="CARBOHYDRATE BINDING DOMAIN-CONTAINING PROTEIN-RELATED"/>
    <property type="match status" value="1"/>
</dbReference>
<dbReference type="GO" id="GO:0030198">
    <property type="term" value="P:extracellular matrix organization"/>
    <property type="evidence" value="ECO:0000318"/>
    <property type="project" value="GO_Central"/>
</dbReference>
<dbReference type="GO" id="GO:0031012">
    <property type="term" value="C:extracellular matrix"/>
    <property type="evidence" value="ECO:0000318"/>
    <property type="project" value="GO_Central"/>
</dbReference>
<dbReference type="GO" id="GO:0030246">
    <property type="term" value="F:carbohydrate binding"/>
    <property type="evidence" value="ECO:0007669"/>
    <property type="project" value="InterPro"/>
</dbReference>
<dbReference type="GO" id="GO:0005201">
    <property type="term" value="F:extracellular matrix structural constituent"/>
    <property type="evidence" value="ECO:0000318"/>
    <property type="project" value="GO_Central"/>
</dbReference>
<dbReference type="Pfam" id="PF09478">
    <property type="entry name" value="CBM49"/>
    <property type="match status" value="1"/>
</dbReference>
<protein>
    <recommendedName>
        <fullName evidence="2">Carbohydrate binding domain-containing protein</fullName>
    </recommendedName>
</protein>
<dbReference type="OMA" id="LENGWLT"/>
<feature type="domain" description="Carbohydrate binding" evidence="2">
    <location>
        <begin position="176"/>
        <end position="257"/>
    </location>
</feature>
<evidence type="ECO:0000259" key="2">
    <source>
        <dbReference type="SMART" id="SM01063"/>
    </source>
</evidence>
<accession>F0ZWY4</accession>
<dbReference type="Proteomes" id="UP000001064">
    <property type="component" value="Unassembled WGS sequence"/>
</dbReference>
<dbReference type="AlphaFoldDB" id="F0ZWY4"/>
<dbReference type="KEGG" id="dpp:DICPUDRAFT_57657"/>
<dbReference type="VEuPathDB" id="AmoebaDB:DICPUDRAFT_57657"/>
<dbReference type="SMART" id="SM01063">
    <property type="entry name" value="CBM49"/>
    <property type="match status" value="1"/>
</dbReference>
<gene>
    <name evidence="3" type="ORF">DICPUDRAFT_57657</name>
</gene>
<evidence type="ECO:0000256" key="1">
    <source>
        <dbReference type="SAM" id="SignalP"/>
    </source>
</evidence>
<dbReference type="InterPro" id="IPR019028">
    <property type="entry name" value="CBM_49"/>
</dbReference>